<gene>
    <name evidence="1" type="ORF">GPECTOR_4g594</name>
</gene>
<evidence type="ECO:0000313" key="2">
    <source>
        <dbReference type="Proteomes" id="UP000075714"/>
    </source>
</evidence>
<evidence type="ECO:0000313" key="1">
    <source>
        <dbReference type="EMBL" id="KXZ54529.1"/>
    </source>
</evidence>
<name>A0A150GXH8_GONPE</name>
<dbReference type="OrthoDB" id="540030at2759"/>
<keyword evidence="2" id="KW-1185">Reference proteome</keyword>
<dbReference type="AlphaFoldDB" id="A0A150GXH8"/>
<dbReference type="Proteomes" id="UP000075714">
    <property type="component" value="Unassembled WGS sequence"/>
</dbReference>
<accession>A0A150GXH8</accession>
<organism evidence="1 2">
    <name type="scientific">Gonium pectorale</name>
    <name type="common">Green alga</name>
    <dbReference type="NCBI Taxonomy" id="33097"/>
    <lineage>
        <taxon>Eukaryota</taxon>
        <taxon>Viridiplantae</taxon>
        <taxon>Chlorophyta</taxon>
        <taxon>core chlorophytes</taxon>
        <taxon>Chlorophyceae</taxon>
        <taxon>CS clade</taxon>
        <taxon>Chlamydomonadales</taxon>
        <taxon>Volvocaceae</taxon>
        <taxon>Gonium</taxon>
    </lineage>
</organism>
<reference evidence="2" key="1">
    <citation type="journal article" date="2016" name="Nat. Commun.">
        <title>The Gonium pectorale genome demonstrates co-option of cell cycle regulation during the evolution of multicellularity.</title>
        <authorList>
            <person name="Hanschen E.R."/>
            <person name="Marriage T.N."/>
            <person name="Ferris P.J."/>
            <person name="Hamaji T."/>
            <person name="Toyoda A."/>
            <person name="Fujiyama A."/>
            <person name="Neme R."/>
            <person name="Noguchi H."/>
            <person name="Minakuchi Y."/>
            <person name="Suzuki M."/>
            <person name="Kawai-Toyooka H."/>
            <person name="Smith D.R."/>
            <person name="Sparks H."/>
            <person name="Anderson J."/>
            <person name="Bakaric R."/>
            <person name="Luria V."/>
            <person name="Karger A."/>
            <person name="Kirschner M.W."/>
            <person name="Durand P.M."/>
            <person name="Michod R.E."/>
            <person name="Nozaki H."/>
            <person name="Olson B.J."/>
        </authorList>
    </citation>
    <scope>NUCLEOTIDE SEQUENCE [LARGE SCALE GENOMIC DNA]</scope>
    <source>
        <strain evidence="2">NIES-2863</strain>
    </source>
</reference>
<protein>
    <submittedName>
        <fullName evidence="1">Uncharacterized protein</fullName>
    </submittedName>
</protein>
<proteinExistence type="predicted"/>
<comment type="caution">
    <text evidence="1">The sequence shown here is derived from an EMBL/GenBank/DDBJ whole genome shotgun (WGS) entry which is preliminary data.</text>
</comment>
<dbReference type="EMBL" id="LSYV01000005">
    <property type="protein sequence ID" value="KXZ54529.1"/>
    <property type="molecule type" value="Genomic_DNA"/>
</dbReference>
<sequence>MRNSICVFTGCRDTHVRGGPGKSRCVKDLPKNADGGPTVWDLRQLVLEGESTPVAGDVVQRYLDLTYSRIDSARGYVPSQSLEETRPLLTCADAVSSSDVIHEQLDHSLLNVSGLCLNRGVDEAFSVQLRLRERIYTVSSANGLREWKVPVDDNSVPVLLLPSRDAQFGARSAAIQAAVSTVLEEWMYLADRTRMTKLARVLLGFVKTQLVPYGCGQLVEEGLRGLYSPRALQCMPHELLYEALVRDCLMVLPSRISLAAKGVSAKLATPAVLDKAAEHA</sequence>